<evidence type="ECO:0000259" key="3">
    <source>
        <dbReference type="PROSITE" id="PS51123"/>
    </source>
</evidence>
<accession>A0ABX2ILJ1</accession>
<reference evidence="4 5" key="1">
    <citation type="submission" date="2020-06" db="EMBL/GenBank/DDBJ databases">
        <title>Draft genome of Uliginosibacterium sp. IMCC34675.</title>
        <authorList>
            <person name="Song J."/>
        </authorList>
    </citation>
    <scope>NUCLEOTIDE SEQUENCE [LARGE SCALE GENOMIC DNA]</scope>
    <source>
        <strain evidence="4 5">IMCC34675</strain>
    </source>
</reference>
<keyword evidence="5" id="KW-1185">Reference proteome</keyword>
<dbReference type="SUPFAM" id="SSF103088">
    <property type="entry name" value="OmpA-like"/>
    <property type="match status" value="1"/>
</dbReference>
<organism evidence="4 5">
    <name type="scientific">Uliginosibacterium aquaticum</name>
    <dbReference type="NCBI Taxonomy" id="2731212"/>
    <lineage>
        <taxon>Bacteria</taxon>
        <taxon>Pseudomonadati</taxon>
        <taxon>Pseudomonadota</taxon>
        <taxon>Betaproteobacteria</taxon>
        <taxon>Rhodocyclales</taxon>
        <taxon>Zoogloeaceae</taxon>
        <taxon>Uliginosibacterium</taxon>
    </lineage>
</organism>
<comment type="caution">
    <text evidence="4">The sequence shown here is derived from an EMBL/GenBank/DDBJ whole genome shotgun (WGS) entry which is preliminary data.</text>
</comment>
<evidence type="ECO:0000313" key="4">
    <source>
        <dbReference type="EMBL" id="NSL56758.1"/>
    </source>
</evidence>
<sequence>MEKDEQIGLVVLIGGLVLACVLAVISFGVYTTSPGYRNVSVKTQAGIPQGEPVARIYFNLGSDELPEEAGGAIQTLKEKIAANPKAQVLISGFHDPSGDPVKNAELAKERAMATQKALIGVGVPAERIVLRKPEQLTDTADMQEARRVDIHLQ</sequence>
<keyword evidence="1 2" id="KW-0472">Membrane</keyword>
<dbReference type="CDD" id="cd07185">
    <property type="entry name" value="OmpA_C-like"/>
    <property type="match status" value="1"/>
</dbReference>
<dbReference type="InterPro" id="IPR036737">
    <property type="entry name" value="OmpA-like_sf"/>
</dbReference>
<evidence type="ECO:0000313" key="5">
    <source>
        <dbReference type="Proteomes" id="UP000778523"/>
    </source>
</evidence>
<protein>
    <submittedName>
        <fullName evidence="4">OmpA family protein</fullName>
    </submittedName>
</protein>
<keyword evidence="2" id="KW-1133">Transmembrane helix</keyword>
<dbReference type="PROSITE" id="PS51123">
    <property type="entry name" value="OMPA_2"/>
    <property type="match status" value="1"/>
</dbReference>
<dbReference type="Gene3D" id="3.30.1330.60">
    <property type="entry name" value="OmpA-like domain"/>
    <property type="match status" value="1"/>
</dbReference>
<dbReference type="PROSITE" id="PS51257">
    <property type="entry name" value="PROKAR_LIPOPROTEIN"/>
    <property type="match status" value="1"/>
</dbReference>
<feature type="domain" description="OmpA-like" evidence="3">
    <location>
        <begin position="45"/>
        <end position="153"/>
    </location>
</feature>
<evidence type="ECO:0000256" key="2">
    <source>
        <dbReference type="SAM" id="Phobius"/>
    </source>
</evidence>
<dbReference type="InterPro" id="IPR006665">
    <property type="entry name" value="OmpA-like"/>
</dbReference>
<gene>
    <name evidence="4" type="ORF">HJ583_017135</name>
</gene>
<dbReference type="RefSeq" id="WP_170023057.1">
    <property type="nucleotide sequence ID" value="NZ_JABCSC020000005.1"/>
</dbReference>
<dbReference type="EMBL" id="JABCSC020000005">
    <property type="protein sequence ID" value="NSL56758.1"/>
    <property type="molecule type" value="Genomic_DNA"/>
</dbReference>
<name>A0ABX2ILJ1_9RHOO</name>
<keyword evidence="2" id="KW-0812">Transmembrane</keyword>
<feature type="transmembrane region" description="Helical" evidence="2">
    <location>
        <begin position="7"/>
        <end position="30"/>
    </location>
</feature>
<evidence type="ECO:0000256" key="1">
    <source>
        <dbReference type="PROSITE-ProRule" id="PRU00473"/>
    </source>
</evidence>
<proteinExistence type="predicted"/>
<dbReference type="Proteomes" id="UP000778523">
    <property type="component" value="Unassembled WGS sequence"/>
</dbReference>
<dbReference type="Pfam" id="PF00691">
    <property type="entry name" value="OmpA"/>
    <property type="match status" value="1"/>
</dbReference>